<dbReference type="PANTHER" id="PTHR30531:SF12">
    <property type="entry name" value="FLAGELLAR BIOSYNTHETIC PROTEIN FLHB"/>
    <property type="match status" value="1"/>
</dbReference>
<evidence type="ECO:0000313" key="1">
    <source>
        <dbReference type="EMBL" id="AIF66361.1"/>
    </source>
</evidence>
<accession>A0A075LJN8</accession>
<dbReference type="SUPFAM" id="SSF160544">
    <property type="entry name" value="EscU C-terminal domain-like"/>
    <property type="match status" value="1"/>
</dbReference>
<dbReference type="GO" id="GO:0009306">
    <property type="term" value="P:protein secretion"/>
    <property type="evidence" value="ECO:0007669"/>
    <property type="project" value="InterPro"/>
</dbReference>
<dbReference type="Proteomes" id="UP000027980">
    <property type="component" value="Chromosome"/>
</dbReference>
<dbReference type="GO" id="GO:0005886">
    <property type="term" value="C:plasma membrane"/>
    <property type="evidence" value="ECO:0007669"/>
    <property type="project" value="TreeGrafter"/>
</dbReference>
<dbReference type="InterPro" id="IPR029025">
    <property type="entry name" value="T3SS_substrate_exporter_C"/>
</dbReference>
<protein>
    <recommendedName>
        <fullName evidence="3">Type III secretion exporter</fullName>
    </recommendedName>
</protein>
<dbReference type="OrthoDB" id="5244399at2"/>
<name>A0A075LJN8_9BACI</name>
<dbReference type="Pfam" id="PF01312">
    <property type="entry name" value="Bac_export_2"/>
    <property type="match status" value="1"/>
</dbReference>
<dbReference type="Gene3D" id="3.40.1690.10">
    <property type="entry name" value="secretion proteins EscU"/>
    <property type="match status" value="1"/>
</dbReference>
<dbReference type="InterPro" id="IPR006135">
    <property type="entry name" value="T3SS_substrate_exporter"/>
</dbReference>
<proteinExistence type="predicted"/>
<dbReference type="HOGENOM" id="CLU_041013_4_2_9"/>
<evidence type="ECO:0000313" key="2">
    <source>
        <dbReference type="Proteomes" id="UP000027980"/>
    </source>
</evidence>
<evidence type="ECO:0008006" key="3">
    <source>
        <dbReference type="Google" id="ProtNLM"/>
    </source>
</evidence>
<dbReference type="GeneID" id="34221237"/>
<sequence length="91" mass="9835">MTEKKYVRQAAALKYDAAKKQAPVLTASGKGLTAEAIIKRARDNGVPVQQDPALVGLLTELNVNEMIPADLYEAVAEVFAFIYQADKQAGK</sequence>
<reference evidence="1 2" key="1">
    <citation type="submission" date="2014-07" db="EMBL/GenBank/DDBJ databases">
        <title>Complete genome sequence of a moderately halophilic bacterium Terribacillus aidingensis MP602, isolated from Cryptomeria fortunei in Tianmu mountain in China.</title>
        <authorList>
            <person name="Wang Y."/>
            <person name="Lu P."/>
            <person name="Zhang L."/>
        </authorList>
    </citation>
    <scope>NUCLEOTIDE SEQUENCE [LARGE SCALE GENOMIC DNA]</scope>
    <source>
        <strain evidence="1 2">MP602</strain>
    </source>
</reference>
<gene>
    <name evidence="1" type="ORF">GZ22_06785</name>
</gene>
<dbReference type="EMBL" id="CP008876">
    <property type="protein sequence ID" value="AIF66361.1"/>
    <property type="molecule type" value="Genomic_DNA"/>
</dbReference>
<dbReference type="PANTHER" id="PTHR30531">
    <property type="entry name" value="FLAGELLAR BIOSYNTHETIC PROTEIN FLHB"/>
    <property type="match status" value="1"/>
</dbReference>
<dbReference type="KEGG" id="tap:GZ22_06785"/>
<dbReference type="RefSeq" id="WP_038560145.1">
    <property type="nucleotide sequence ID" value="NZ_CP008876.1"/>
</dbReference>
<dbReference type="AlphaFoldDB" id="A0A075LJN8"/>
<organism evidence="1 2">
    <name type="scientific">Terribacillus saccharophilus</name>
    <dbReference type="NCBI Taxonomy" id="361277"/>
    <lineage>
        <taxon>Bacteria</taxon>
        <taxon>Bacillati</taxon>
        <taxon>Bacillota</taxon>
        <taxon>Bacilli</taxon>
        <taxon>Bacillales</taxon>
        <taxon>Bacillaceae</taxon>
        <taxon>Terribacillus</taxon>
    </lineage>
</organism>